<dbReference type="EMBL" id="CABPSM010000017">
    <property type="protein sequence ID" value="VVE46854.1"/>
    <property type="molecule type" value="Genomic_DNA"/>
</dbReference>
<sequence length="89" mass="10536">MLCIVFQEDIELLTRIREVARVGSQNLLDLLFDNFQIRRPQIALPIKIERLPPILFQLDNHAVDFFGYFREFITICNRIIDIFSARVDV</sequence>
<gene>
    <name evidence="1" type="ORF">PHO31112_04454</name>
</gene>
<evidence type="ECO:0000313" key="2">
    <source>
        <dbReference type="Proteomes" id="UP000343317"/>
    </source>
</evidence>
<organism evidence="1 2">
    <name type="scientific">Pandoraea horticolens</name>
    <dbReference type="NCBI Taxonomy" id="2508298"/>
    <lineage>
        <taxon>Bacteria</taxon>
        <taxon>Pseudomonadati</taxon>
        <taxon>Pseudomonadota</taxon>
        <taxon>Betaproteobacteria</taxon>
        <taxon>Burkholderiales</taxon>
        <taxon>Burkholderiaceae</taxon>
        <taxon>Pandoraea</taxon>
    </lineage>
</organism>
<dbReference type="Proteomes" id="UP000343317">
    <property type="component" value="Unassembled WGS sequence"/>
</dbReference>
<reference evidence="1 2" key="1">
    <citation type="submission" date="2019-08" db="EMBL/GenBank/DDBJ databases">
        <authorList>
            <person name="Peeters C."/>
        </authorList>
    </citation>
    <scope>NUCLEOTIDE SEQUENCE [LARGE SCALE GENOMIC DNA]</scope>
    <source>
        <strain evidence="1 2">LMG 31112</strain>
    </source>
</reference>
<keyword evidence="2" id="KW-1185">Reference proteome</keyword>
<protein>
    <submittedName>
        <fullName evidence="1">Uncharacterized protein</fullName>
    </submittedName>
</protein>
<name>A0A5E4YDT5_9BURK</name>
<evidence type="ECO:0000313" key="1">
    <source>
        <dbReference type="EMBL" id="VVE46854.1"/>
    </source>
</evidence>
<accession>A0A5E4YDT5</accession>
<dbReference type="AlphaFoldDB" id="A0A5E4YDT5"/>
<proteinExistence type="predicted"/>